<proteinExistence type="predicted"/>
<feature type="region of interest" description="Disordered" evidence="1">
    <location>
        <begin position="1"/>
        <end position="24"/>
    </location>
</feature>
<evidence type="ECO:0000313" key="4">
    <source>
        <dbReference type="Proteomes" id="UP001642360"/>
    </source>
</evidence>
<reference evidence="3 4" key="1">
    <citation type="submission" date="2024-02" db="EMBL/GenBank/DDBJ databases">
        <authorList>
            <person name="Vignale AGUSTIN F."/>
            <person name="Sosa J E."/>
            <person name="Modenutti C."/>
        </authorList>
    </citation>
    <scope>NUCLEOTIDE SEQUENCE [LARGE SCALE GENOMIC DNA]</scope>
</reference>
<gene>
    <name evidence="3" type="ORF">ILEXP_LOCUS38295</name>
</gene>
<dbReference type="Proteomes" id="UP001642360">
    <property type="component" value="Unassembled WGS sequence"/>
</dbReference>
<keyword evidence="4" id="KW-1185">Reference proteome</keyword>
<dbReference type="InterPro" id="IPR001288">
    <property type="entry name" value="Translation_initiation_fac_3"/>
</dbReference>
<accession>A0ABC8TMQ2</accession>
<feature type="compositionally biased region" description="Low complexity" evidence="1">
    <location>
        <begin position="8"/>
        <end position="17"/>
    </location>
</feature>
<sequence>MAGLTSTFPFKPLLSKPKPSPSPPLSLSLFDSKLFGLRLPNSNSFTSASPISSASPVSISARYGGGGGGSFRTGPRDYQRSRSDEDPSLDMSTIRSDSVRLIDENQNMVGIVSKSEALQMVEDAELDLVEVIEFLPRSRLLIEAAKGDSNSKIGAVRQENPAPICGVGGVVSGHDVLTLEDKELHGSFLWRKLQKR</sequence>
<dbReference type="Gene3D" id="3.10.20.80">
    <property type="entry name" value="Translation initiation factor 3 (IF-3), N-terminal domain"/>
    <property type="match status" value="1"/>
</dbReference>
<dbReference type="EMBL" id="CAUOFW020005169">
    <property type="protein sequence ID" value="CAK9168880.1"/>
    <property type="molecule type" value="Genomic_DNA"/>
</dbReference>
<comment type="caution">
    <text evidence="3">The sequence shown here is derived from an EMBL/GenBank/DDBJ whole genome shotgun (WGS) entry which is preliminary data.</text>
</comment>
<feature type="region of interest" description="Disordered" evidence="1">
    <location>
        <begin position="64"/>
        <end position="91"/>
    </location>
</feature>
<feature type="compositionally biased region" description="Basic and acidic residues" evidence="1">
    <location>
        <begin position="74"/>
        <end position="85"/>
    </location>
</feature>
<dbReference type="SUPFAM" id="SSF54364">
    <property type="entry name" value="Translation initiation factor IF3, N-terminal domain"/>
    <property type="match status" value="1"/>
</dbReference>
<dbReference type="InterPro" id="IPR036787">
    <property type="entry name" value="T_IF-3_N_sf"/>
</dbReference>
<evidence type="ECO:0000256" key="1">
    <source>
        <dbReference type="SAM" id="MobiDB-lite"/>
    </source>
</evidence>
<dbReference type="PANTHER" id="PTHR10938:SF0">
    <property type="entry name" value="TRANSLATION INITIATION FACTOR IF-3, MITOCHONDRIAL"/>
    <property type="match status" value="1"/>
</dbReference>
<organism evidence="3 4">
    <name type="scientific">Ilex paraguariensis</name>
    <name type="common">yerba mate</name>
    <dbReference type="NCBI Taxonomy" id="185542"/>
    <lineage>
        <taxon>Eukaryota</taxon>
        <taxon>Viridiplantae</taxon>
        <taxon>Streptophyta</taxon>
        <taxon>Embryophyta</taxon>
        <taxon>Tracheophyta</taxon>
        <taxon>Spermatophyta</taxon>
        <taxon>Magnoliopsida</taxon>
        <taxon>eudicotyledons</taxon>
        <taxon>Gunneridae</taxon>
        <taxon>Pentapetalae</taxon>
        <taxon>asterids</taxon>
        <taxon>campanulids</taxon>
        <taxon>Aquifoliales</taxon>
        <taxon>Aquifoliaceae</taxon>
        <taxon>Ilex</taxon>
    </lineage>
</organism>
<evidence type="ECO:0000259" key="2">
    <source>
        <dbReference type="Pfam" id="PF05198"/>
    </source>
</evidence>
<dbReference type="Pfam" id="PF05198">
    <property type="entry name" value="IF3_N"/>
    <property type="match status" value="1"/>
</dbReference>
<dbReference type="InterPro" id="IPR019814">
    <property type="entry name" value="Translation_initiation_fac_3_N"/>
</dbReference>
<dbReference type="AlphaFoldDB" id="A0ABC8TMQ2"/>
<dbReference type="PANTHER" id="PTHR10938">
    <property type="entry name" value="TRANSLATION INITIATION FACTOR IF-3"/>
    <property type="match status" value="1"/>
</dbReference>
<feature type="domain" description="Translation initiation factor 3 N-terminal" evidence="2">
    <location>
        <begin position="93"/>
        <end position="131"/>
    </location>
</feature>
<protein>
    <recommendedName>
        <fullName evidence="2">Translation initiation factor 3 N-terminal domain-containing protein</fullName>
    </recommendedName>
</protein>
<name>A0ABC8TMQ2_9AQUA</name>
<evidence type="ECO:0000313" key="3">
    <source>
        <dbReference type="EMBL" id="CAK9168880.1"/>
    </source>
</evidence>